<evidence type="ECO:0000313" key="8">
    <source>
        <dbReference type="EMBL" id="THV39627.1"/>
    </source>
</evidence>
<feature type="active site" evidence="6">
    <location>
        <position position="84"/>
    </location>
</feature>
<feature type="compositionally biased region" description="Basic and acidic residues" evidence="7">
    <location>
        <begin position="241"/>
        <end position="251"/>
    </location>
</feature>
<dbReference type="Gene3D" id="3.40.50.150">
    <property type="entry name" value="Vaccinia Virus protein VP39"/>
    <property type="match status" value="1"/>
</dbReference>
<organism evidence="8 9">
    <name type="scientific">Glycomyces buryatensis</name>
    <dbReference type="NCBI Taxonomy" id="2570927"/>
    <lineage>
        <taxon>Bacteria</taxon>
        <taxon>Bacillati</taxon>
        <taxon>Actinomycetota</taxon>
        <taxon>Actinomycetes</taxon>
        <taxon>Glycomycetales</taxon>
        <taxon>Glycomycetaceae</taxon>
        <taxon>Glycomyces</taxon>
    </lineage>
</organism>
<dbReference type="InterPro" id="IPR001525">
    <property type="entry name" value="C5_MeTfrase"/>
</dbReference>
<dbReference type="Proteomes" id="UP000308760">
    <property type="component" value="Unassembled WGS sequence"/>
</dbReference>
<comment type="similarity">
    <text evidence="6">Belongs to the class I-like SAM-binding methyltransferase superfamily. C5-methyltransferase family.</text>
</comment>
<dbReference type="SUPFAM" id="SSF53335">
    <property type="entry name" value="S-adenosyl-L-methionine-dependent methyltransferases"/>
    <property type="match status" value="1"/>
</dbReference>
<protein>
    <recommendedName>
        <fullName evidence="1">DNA (cytosine-5-)-methyltransferase</fullName>
        <ecNumber evidence="1">2.1.1.37</ecNumber>
    </recommendedName>
</protein>
<dbReference type="Pfam" id="PF00145">
    <property type="entry name" value="DNA_methylase"/>
    <property type="match status" value="1"/>
</dbReference>
<keyword evidence="9" id="KW-1185">Reference proteome</keyword>
<accession>A0A4S8Q5P4</accession>
<comment type="caution">
    <text evidence="8">The sequence shown here is derived from an EMBL/GenBank/DDBJ whole genome shotgun (WGS) entry which is preliminary data.</text>
</comment>
<keyword evidence="3 6" id="KW-0808">Transferase</keyword>
<keyword evidence="2 6" id="KW-0489">Methyltransferase</keyword>
<dbReference type="InterPro" id="IPR018117">
    <property type="entry name" value="C5_DNA_meth_AS"/>
</dbReference>
<dbReference type="InterPro" id="IPR050750">
    <property type="entry name" value="C5-MTase"/>
</dbReference>
<reference evidence="9" key="1">
    <citation type="submission" date="2019-04" db="EMBL/GenBank/DDBJ databases">
        <title>Nocardioides xinjiangensis sp. nov.</title>
        <authorList>
            <person name="Liu S."/>
        </authorList>
    </citation>
    <scope>NUCLEOTIDE SEQUENCE [LARGE SCALE GENOMIC DNA]</scope>
    <source>
        <strain evidence="9">18</strain>
    </source>
</reference>
<sequence>MDIHPTPSPPRPLRIGSLCSGSGALDLAVREVLGGRITWHAETDKAAASVLAAHWPEPPNHGDLTSLDWNEVEGVDMITAGFPCQPISNAGKRKGTEDDRWIWPHIVEGIRLLRPSFVLLENVSAILRRGFDAVADSLAESGYDLAWTCLRASDVGAAHQRNRWFALAWPSDPDDYRCEWARSPRDGRPGSADGDSAAADAGRDPRPQDHENLDAPGRSGDAPTDAARLGERGPAVQTDPEPARREAREVASGRGLLAPTPADAPGLRHRNGRTPAGEGIPAAAVGGADPDPAGDGRHEGLTQSARLGRGLDAPELGGTDWGKYGPAVVRWSEVIGRQPPAPTEPGKNGPRLSPRFVEWLMGYEPGHVTGRGLARTAELRILGNGVVPQQAASALRGLLKVAPPKLLAQFS</sequence>
<feature type="compositionally biased region" description="Basic and acidic residues" evidence="7">
    <location>
        <begin position="201"/>
        <end position="213"/>
    </location>
</feature>
<dbReference type="OrthoDB" id="9813719at2"/>
<evidence type="ECO:0000256" key="5">
    <source>
        <dbReference type="ARBA" id="ARBA00022747"/>
    </source>
</evidence>
<dbReference type="InterPro" id="IPR029063">
    <property type="entry name" value="SAM-dependent_MTases_sf"/>
</dbReference>
<dbReference type="GO" id="GO:0003886">
    <property type="term" value="F:DNA (cytosine-5-)-methyltransferase activity"/>
    <property type="evidence" value="ECO:0007669"/>
    <property type="project" value="UniProtKB-EC"/>
</dbReference>
<evidence type="ECO:0000256" key="3">
    <source>
        <dbReference type="ARBA" id="ARBA00022679"/>
    </source>
</evidence>
<dbReference type="PANTHER" id="PTHR46098">
    <property type="entry name" value="TRNA (CYTOSINE(38)-C(5))-METHYLTRANSFERASE"/>
    <property type="match status" value="1"/>
</dbReference>
<feature type="region of interest" description="Disordered" evidence="7">
    <location>
        <begin position="180"/>
        <end position="318"/>
    </location>
</feature>
<evidence type="ECO:0000256" key="7">
    <source>
        <dbReference type="SAM" id="MobiDB-lite"/>
    </source>
</evidence>
<feature type="compositionally biased region" description="Low complexity" evidence="7">
    <location>
        <begin position="189"/>
        <end position="200"/>
    </location>
</feature>
<evidence type="ECO:0000256" key="4">
    <source>
        <dbReference type="ARBA" id="ARBA00022691"/>
    </source>
</evidence>
<dbReference type="GO" id="GO:0032259">
    <property type="term" value="P:methylation"/>
    <property type="evidence" value="ECO:0007669"/>
    <property type="project" value="UniProtKB-KW"/>
</dbReference>
<dbReference type="PANTHER" id="PTHR46098:SF1">
    <property type="entry name" value="TRNA (CYTOSINE(38)-C(5))-METHYLTRANSFERASE"/>
    <property type="match status" value="1"/>
</dbReference>
<dbReference type="AlphaFoldDB" id="A0A4S8Q5P4"/>
<dbReference type="EMBL" id="STGY01000065">
    <property type="protein sequence ID" value="THV39627.1"/>
    <property type="molecule type" value="Genomic_DNA"/>
</dbReference>
<evidence type="ECO:0000256" key="2">
    <source>
        <dbReference type="ARBA" id="ARBA00022603"/>
    </source>
</evidence>
<keyword evidence="5" id="KW-0680">Restriction system</keyword>
<gene>
    <name evidence="8" type="ORF">FAB82_17305</name>
</gene>
<evidence type="ECO:0000313" key="9">
    <source>
        <dbReference type="Proteomes" id="UP000308760"/>
    </source>
</evidence>
<keyword evidence="4 6" id="KW-0949">S-adenosyl-L-methionine</keyword>
<dbReference type="PROSITE" id="PS51679">
    <property type="entry name" value="SAM_MT_C5"/>
    <property type="match status" value="1"/>
</dbReference>
<dbReference type="PROSITE" id="PS00094">
    <property type="entry name" value="C5_MTASE_1"/>
    <property type="match status" value="1"/>
</dbReference>
<dbReference type="EC" id="2.1.1.37" evidence="1"/>
<feature type="compositionally biased region" description="Low complexity" evidence="7">
    <location>
        <begin position="279"/>
        <end position="293"/>
    </location>
</feature>
<evidence type="ECO:0000256" key="1">
    <source>
        <dbReference type="ARBA" id="ARBA00011975"/>
    </source>
</evidence>
<dbReference type="GO" id="GO:0009307">
    <property type="term" value="P:DNA restriction-modification system"/>
    <property type="evidence" value="ECO:0007669"/>
    <property type="project" value="UniProtKB-KW"/>
</dbReference>
<reference evidence="8 9" key="2">
    <citation type="submission" date="2019-05" db="EMBL/GenBank/DDBJ databases">
        <title>Glycomyces buryatensis sp. nov.</title>
        <authorList>
            <person name="Nikitina E."/>
        </authorList>
    </citation>
    <scope>NUCLEOTIDE SEQUENCE [LARGE SCALE GENOMIC DNA]</scope>
    <source>
        <strain evidence="8 9">18</strain>
    </source>
</reference>
<evidence type="ECO:0000256" key="6">
    <source>
        <dbReference type="PROSITE-ProRule" id="PRU01016"/>
    </source>
</evidence>
<proteinExistence type="inferred from homology"/>
<name>A0A4S8Q5P4_9ACTN</name>